<dbReference type="InterPro" id="IPR005467">
    <property type="entry name" value="His_kinase_dom"/>
</dbReference>
<dbReference type="InterPro" id="IPR036890">
    <property type="entry name" value="HATPase_C_sf"/>
</dbReference>
<dbReference type="SUPFAM" id="SSF158472">
    <property type="entry name" value="HAMP domain-like"/>
    <property type="match status" value="1"/>
</dbReference>
<evidence type="ECO:0000259" key="18">
    <source>
        <dbReference type="PROSITE" id="PS50885"/>
    </source>
</evidence>
<dbReference type="Gene3D" id="3.30.565.10">
    <property type="entry name" value="Histidine kinase-like ATPase, C-terminal domain"/>
    <property type="match status" value="1"/>
</dbReference>
<dbReference type="SMART" id="SM00304">
    <property type="entry name" value="HAMP"/>
    <property type="match status" value="1"/>
</dbReference>
<comment type="catalytic activity">
    <reaction evidence="1">
        <text>ATP + protein L-histidine = ADP + protein N-phospho-L-histidine.</text>
        <dbReference type="EC" id="2.7.13.3"/>
    </reaction>
</comment>
<feature type="domain" description="Histidine kinase" evidence="17">
    <location>
        <begin position="282"/>
        <end position="481"/>
    </location>
</feature>
<dbReference type="InterPro" id="IPR038421">
    <property type="entry name" value="RisS_PPD_sf"/>
</dbReference>
<dbReference type="AlphaFoldDB" id="A0A6J5EF10"/>
<sequence length="481" mass="51626">MTAHVPGEVPADAAPHAMPHATPDATRDATQDAISGACPRGFARLMPRSLLARNIVLLIALVAVSEVCSLSVLLHYVQRPRVERAAAVFGEYITKLDSVLATTPRASREALVAQLDARADVPPDALAQPPTDPLQFYRTHELGIFLETLRRYLPAGSDVRWEAERARGAPQRMWLRVHIADAPYWIALVLPEEAQGGRLIGALLFALSLGVLAALTGFLIQRHLNRPLQHLAEAARRLSAGEAPAPLPLDGPTEIAQVSAAFNQMTQALQQAEATRAVMLAGISHDIRTPLTKLRLAMAMAGAPRDEPFTHAAESYLDQIDTILQQFMDYAGSGEREAARPGDLNGLVSQLAADFAGLGHDFDLSLGDLPLVAFRPISMMRLLMNLMQNAVKYGGSGFAVRTWRDAHAVVVAVGDRGSGLSAAELEALKAPFQRGRNAHGGTSGTGLGLAIVERIARLHGGTLQFHPRDGGGLEVWVVLPQ</sequence>
<dbReference type="Gene3D" id="3.30.450.300">
    <property type="entry name" value="Sensor histidine kinase RisS, periplasmic domain"/>
    <property type="match status" value="1"/>
</dbReference>
<dbReference type="Proteomes" id="UP000494329">
    <property type="component" value="Unassembled WGS sequence"/>
</dbReference>
<feature type="compositionally biased region" description="Low complexity" evidence="15">
    <location>
        <begin position="10"/>
        <end position="24"/>
    </location>
</feature>
<dbReference type="InterPro" id="IPR003660">
    <property type="entry name" value="HAMP_dom"/>
</dbReference>
<evidence type="ECO:0000256" key="11">
    <source>
        <dbReference type="ARBA" id="ARBA00022840"/>
    </source>
</evidence>
<keyword evidence="20" id="KW-1185">Reference proteome</keyword>
<dbReference type="PROSITE" id="PS50109">
    <property type="entry name" value="HIS_KIN"/>
    <property type="match status" value="1"/>
</dbReference>
<dbReference type="PANTHER" id="PTHR44936">
    <property type="entry name" value="SENSOR PROTEIN CREC"/>
    <property type="match status" value="1"/>
</dbReference>
<evidence type="ECO:0000256" key="14">
    <source>
        <dbReference type="ARBA" id="ARBA00023136"/>
    </source>
</evidence>
<dbReference type="PROSITE" id="PS50885">
    <property type="entry name" value="HAMP"/>
    <property type="match status" value="1"/>
</dbReference>
<dbReference type="InterPro" id="IPR003661">
    <property type="entry name" value="HisK_dim/P_dom"/>
</dbReference>
<evidence type="ECO:0000256" key="12">
    <source>
        <dbReference type="ARBA" id="ARBA00022989"/>
    </source>
</evidence>
<dbReference type="CDD" id="cd06225">
    <property type="entry name" value="HAMP"/>
    <property type="match status" value="1"/>
</dbReference>
<reference evidence="19 20" key="1">
    <citation type="submission" date="2020-04" db="EMBL/GenBank/DDBJ databases">
        <authorList>
            <person name="De Canck E."/>
        </authorList>
    </citation>
    <scope>NUCLEOTIDE SEQUENCE [LARGE SCALE GENOMIC DNA]</scope>
    <source>
        <strain evidence="19 20">LMG 29739</strain>
    </source>
</reference>
<dbReference type="Gene3D" id="1.10.287.130">
    <property type="match status" value="1"/>
</dbReference>
<dbReference type="PANTHER" id="PTHR44936:SF5">
    <property type="entry name" value="SENSOR HISTIDINE KINASE ENVZ"/>
    <property type="match status" value="1"/>
</dbReference>
<dbReference type="EC" id="2.7.13.3" evidence="3"/>
<gene>
    <name evidence="19" type="primary">envZ_2</name>
    <name evidence="19" type="ORF">LMG29739_04153</name>
</gene>
<dbReference type="InterPro" id="IPR036097">
    <property type="entry name" value="HisK_dim/P_sf"/>
</dbReference>
<keyword evidence="9" id="KW-0547">Nucleotide-binding</keyword>
<dbReference type="PRINTS" id="PR00344">
    <property type="entry name" value="BCTRLSENSOR"/>
</dbReference>
<evidence type="ECO:0000256" key="4">
    <source>
        <dbReference type="ARBA" id="ARBA00022475"/>
    </source>
</evidence>
<evidence type="ECO:0000256" key="6">
    <source>
        <dbReference type="ARBA" id="ARBA00022553"/>
    </source>
</evidence>
<evidence type="ECO:0000256" key="16">
    <source>
        <dbReference type="SAM" id="Phobius"/>
    </source>
</evidence>
<dbReference type="SMART" id="SM00387">
    <property type="entry name" value="HATPase_c"/>
    <property type="match status" value="1"/>
</dbReference>
<evidence type="ECO:0000256" key="8">
    <source>
        <dbReference type="ARBA" id="ARBA00022692"/>
    </source>
</evidence>
<evidence type="ECO:0000313" key="19">
    <source>
        <dbReference type="EMBL" id="CAB3763645.1"/>
    </source>
</evidence>
<evidence type="ECO:0000256" key="2">
    <source>
        <dbReference type="ARBA" id="ARBA00004429"/>
    </source>
</evidence>
<dbReference type="EMBL" id="CADIKF010000035">
    <property type="protein sequence ID" value="CAB3763645.1"/>
    <property type="molecule type" value="Genomic_DNA"/>
</dbReference>
<evidence type="ECO:0000256" key="3">
    <source>
        <dbReference type="ARBA" id="ARBA00012438"/>
    </source>
</evidence>
<keyword evidence="13" id="KW-0902">Two-component regulatory system</keyword>
<dbReference type="GO" id="GO:0000155">
    <property type="term" value="F:phosphorelay sensor kinase activity"/>
    <property type="evidence" value="ECO:0007669"/>
    <property type="project" value="InterPro"/>
</dbReference>
<feature type="domain" description="HAMP" evidence="18">
    <location>
        <begin position="222"/>
        <end position="274"/>
    </location>
</feature>
<feature type="transmembrane region" description="Helical" evidence="16">
    <location>
        <begin position="197"/>
        <end position="220"/>
    </location>
</feature>
<dbReference type="Gene3D" id="1.10.8.500">
    <property type="entry name" value="HAMP domain in histidine kinase"/>
    <property type="match status" value="1"/>
</dbReference>
<keyword evidence="7 19" id="KW-0808">Transferase</keyword>
<proteinExistence type="predicted"/>
<dbReference type="SMART" id="SM00388">
    <property type="entry name" value="HisKA"/>
    <property type="match status" value="1"/>
</dbReference>
<evidence type="ECO:0000256" key="5">
    <source>
        <dbReference type="ARBA" id="ARBA00022519"/>
    </source>
</evidence>
<keyword evidence="11" id="KW-0067">ATP-binding</keyword>
<protein>
    <recommendedName>
        <fullName evidence="3">histidine kinase</fullName>
        <ecNumber evidence="3">2.7.13.3</ecNumber>
    </recommendedName>
</protein>
<keyword evidence="5" id="KW-0997">Cell inner membrane</keyword>
<dbReference type="SUPFAM" id="SSF55874">
    <property type="entry name" value="ATPase domain of HSP90 chaperone/DNA topoisomerase II/histidine kinase"/>
    <property type="match status" value="1"/>
</dbReference>
<dbReference type="GO" id="GO:0005524">
    <property type="term" value="F:ATP binding"/>
    <property type="evidence" value="ECO:0007669"/>
    <property type="project" value="UniProtKB-KW"/>
</dbReference>
<dbReference type="Pfam" id="PF00512">
    <property type="entry name" value="HisKA"/>
    <property type="match status" value="1"/>
</dbReference>
<evidence type="ECO:0000313" key="20">
    <source>
        <dbReference type="Proteomes" id="UP000494329"/>
    </source>
</evidence>
<dbReference type="InterPro" id="IPR050980">
    <property type="entry name" value="2C_sensor_his_kinase"/>
</dbReference>
<comment type="subcellular location">
    <subcellularLocation>
        <location evidence="2">Cell inner membrane</location>
        <topology evidence="2">Multi-pass membrane protein</topology>
    </subcellularLocation>
</comment>
<organism evidence="19 20">
    <name type="scientific">Paraburkholderia solisilvae</name>
    <dbReference type="NCBI Taxonomy" id="624376"/>
    <lineage>
        <taxon>Bacteria</taxon>
        <taxon>Pseudomonadati</taxon>
        <taxon>Pseudomonadota</taxon>
        <taxon>Betaproteobacteria</taxon>
        <taxon>Burkholderiales</taxon>
        <taxon>Burkholderiaceae</taxon>
        <taxon>Paraburkholderia</taxon>
    </lineage>
</organism>
<evidence type="ECO:0000256" key="7">
    <source>
        <dbReference type="ARBA" id="ARBA00022679"/>
    </source>
</evidence>
<dbReference type="InterPro" id="IPR003594">
    <property type="entry name" value="HATPase_dom"/>
</dbReference>
<dbReference type="CDD" id="cd00082">
    <property type="entry name" value="HisKA"/>
    <property type="match status" value="1"/>
</dbReference>
<keyword evidence="12 16" id="KW-1133">Transmembrane helix</keyword>
<evidence type="ECO:0000256" key="1">
    <source>
        <dbReference type="ARBA" id="ARBA00000085"/>
    </source>
</evidence>
<feature type="region of interest" description="Disordered" evidence="15">
    <location>
        <begin position="1"/>
        <end position="32"/>
    </location>
</feature>
<dbReference type="GO" id="GO:0005886">
    <property type="term" value="C:plasma membrane"/>
    <property type="evidence" value="ECO:0007669"/>
    <property type="project" value="UniProtKB-SubCell"/>
</dbReference>
<evidence type="ECO:0000259" key="17">
    <source>
        <dbReference type="PROSITE" id="PS50109"/>
    </source>
</evidence>
<accession>A0A6J5EF10</accession>
<keyword evidence="6" id="KW-0597">Phosphoprotein</keyword>
<keyword evidence="10" id="KW-0418">Kinase</keyword>
<evidence type="ECO:0000256" key="13">
    <source>
        <dbReference type="ARBA" id="ARBA00023012"/>
    </source>
</evidence>
<feature type="transmembrane region" description="Helical" evidence="16">
    <location>
        <begin position="55"/>
        <end position="77"/>
    </location>
</feature>
<evidence type="ECO:0000256" key="10">
    <source>
        <dbReference type="ARBA" id="ARBA00022777"/>
    </source>
</evidence>
<dbReference type="Pfam" id="PF00672">
    <property type="entry name" value="HAMP"/>
    <property type="match status" value="1"/>
</dbReference>
<keyword evidence="14 16" id="KW-0472">Membrane</keyword>
<evidence type="ECO:0000256" key="15">
    <source>
        <dbReference type="SAM" id="MobiDB-lite"/>
    </source>
</evidence>
<dbReference type="Pfam" id="PF02518">
    <property type="entry name" value="HATPase_c"/>
    <property type="match status" value="1"/>
</dbReference>
<dbReference type="InterPro" id="IPR004358">
    <property type="entry name" value="Sig_transdc_His_kin-like_C"/>
</dbReference>
<name>A0A6J5EF10_9BURK</name>
<keyword evidence="8 16" id="KW-0812">Transmembrane</keyword>
<keyword evidence="4" id="KW-1003">Cell membrane</keyword>
<dbReference type="SUPFAM" id="SSF47384">
    <property type="entry name" value="Homodimeric domain of signal transducing histidine kinase"/>
    <property type="match status" value="1"/>
</dbReference>
<evidence type="ECO:0000256" key="9">
    <source>
        <dbReference type="ARBA" id="ARBA00022741"/>
    </source>
</evidence>